<comment type="subcellular location">
    <subcellularLocation>
        <location evidence="1">Cell membrane</location>
        <topology evidence="1">Multi-pass membrane protein</topology>
    </subcellularLocation>
</comment>
<evidence type="ECO:0000256" key="3">
    <source>
        <dbReference type="ARBA" id="ARBA00022692"/>
    </source>
</evidence>
<keyword evidence="4 6" id="KW-1133">Transmembrane helix</keyword>
<feature type="transmembrane region" description="Helical" evidence="6">
    <location>
        <begin position="47"/>
        <end position="70"/>
    </location>
</feature>
<dbReference type="InterPro" id="IPR036873">
    <property type="entry name" value="Rhodanese-like_dom_sf"/>
</dbReference>
<dbReference type="RefSeq" id="WP_140839175.1">
    <property type="nucleotide sequence ID" value="NZ_RCZI01000001.1"/>
</dbReference>
<dbReference type="GO" id="GO:0005886">
    <property type="term" value="C:plasma membrane"/>
    <property type="evidence" value="ECO:0007669"/>
    <property type="project" value="UniProtKB-SubCell"/>
</dbReference>
<organism evidence="8 9">
    <name type="scientific">Variovorax guangxiensis</name>
    <dbReference type="NCBI Taxonomy" id="1775474"/>
    <lineage>
        <taxon>Bacteria</taxon>
        <taxon>Pseudomonadati</taxon>
        <taxon>Pseudomonadota</taxon>
        <taxon>Betaproteobacteria</taxon>
        <taxon>Burkholderiales</taxon>
        <taxon>Comamonadaceae</taxon>
        <taxon>Variovorax</taxon>
    </lineage>
</organism>
<sequence>MNELLSLATERGVMVVFLATLAARLGAPVPASAVLVVAGGLASMGQISLWAIVAVSLAGNLLGDAAWFYAGRRFGHRIMRLLCKVSLSPDTCVRQSESLITRWGGTSLIAAKFVPGVSVVAPPMAGALRMSTARFLGFDTLAAAIWSAAFLAPGWLFSSQIQQVLEAMAEAGVAALLVLLLAVGAGLGLRYWRRRAMLMQIDIPRIGVDELIGLLDSNKPPLLIDVRSQAGAELEPRRIPGSIVMRLADLRKHRGIPDLPRDRDIVVYCDCPNEVTAALAARLLAEEGLTLARPLAGGLDAWLATGRPTEHG</sequence>
<name>A0A502E323_9BURK</name>
<dbReference type="SMART" id="SM00450">
    <property type="entry name" value="RHOD"/>
    <property type="match status" value="1"/>
</dbReference>
<dbReference type="InterPro" id="IPR001763">
    <property type="entry name" value="Rhodanese-like_dom"/>
</dbReference>
<dbReference type="PROSITE" id="PS50206">
    <property type="entry name" value="RHODANESE_3"/>
    <property type="match status" value="1"/>
</dbReference>
<evidence type="ECO:0000256" key="1">
    <source>
        <dbReference type="ARBA" id="ARBA00004651"/>
    </source>
</evidence>
<evidence type="ECO:0000256" key="2">
    <source>
        <dbReference type="ARBA" id="ARBA00022475"/>
    </source>
</evidence>
<evidence type="ECO:0000313" key="8">
    <source>
        <dbReference type="EMBL" id="TPG30830.1"/>
    </source>
</evidence>
<proteinExistence type="predicted"/>
<dbReference type="PANTHER" id="PTHR42709">
    <property type="entry name" value="ALKALINE PHOSPHATASE LIKE PROTEIN"/>
    <property type="match status" value="1"/>
</dbReference>
<dbReference type="EMBL" id="RCZI01000001">
    <property type="protein sequence ID" value="TPG30830.1"/>
    <property type="molecule type" value="Genomic_DNA"/>
</dbReference>
<evidence type="ECO:0000256" key="4">
    <source>
        <dbReference type="ARBA" id="ARBA00022989"/>
    </source>
</evidence>
<dbReference type="GO" id="GO:0016740">
    <property type="term" value="F:transferase activity"/>
    <property type="evidence" value="ECO:0007669"/>
    <property type="project" value="UniProtKB-KW"/>
</dbReference>
<feature type="transmembrane region" description="Helical" evidence="6">
    <location>
        <begin position="12"/>
        <end position="41"/>
    </location>
</feature>
<reference evidence="8 9" key="1">
    <citation type="journal article" date="2019" name="Environ. Microbiol.">
        <title>Species interactions and distinct microbial communities in high Arctic permafrost affected cryosols are associated with the CH4 and CO2 gas fluxes.</title>
        <authorList>
            <person name="Altshuler I."/>
            <person name="Hamel J."/>
            <person name="Turney S."/>
            <person name="Magnuson E."/>
            <person name="Levesque R."/>
            <person name="Greer C."/>
            <person name="Whyte L.G."/>
        </authorList>
    </citation>
    <scope>NUCLEOTIDE SEQUENCE [LARGE SCALE GENOMIC DNA]</scope>
    <source>
        <strain evidence="8 9">S06.C</strain>
    </source>
</reference>
<evidence type="ECO:0000256" key="6">
    <source>
        <dbReference type="SAM" id="Phobius"/>
    </source>
</evidence>
<feature type="domain" description="Rhodanese" evidence="7">
    <location>
        <begin position="217"/>
        <end position="311"/>
    </location>
</feature>
<dbReference type="InterPro" id="IPR051311">
    <property type="entry name" value="DedA_domain"/>
</dbReference>
<evidence type="ECO:0000259" key="7">
    <source>
        <dbReference type="PROSITE" id="PS50206"/>
    </source>
</evidence>
<dbReference type="Proteomes" id="UP000319212">
    <property type="component" value="Unassembled WGS sequence"/>
</dbReference>
<dbReference type="InterPro" id="IPR032816">
    <property type="entry name" value="VTT_dom"/>
</dbReference>
<dbReference type="PANTHER" id="PTHR42709:SF6">
    <property type="entry name" value="UNDECAPRENYL PHOSPHATE TRANSPORTER A"/>
    <property type="match status" value="1"/>
</dbReference>
<evidence type="ECO:0000313" key="9">
    <source>
        <dbReference type="Proteomes" id="UP000319212"/>
    </source>
</evidence>
<dbReference type="SUPFAM" id="SSF52821">
    <property type="entry name" value="Rhodanese/Cell cycle control phosphatase"/>
    <property type="match status" value="1"/>
</dbReference>
<dbReference type="OrthoDB" id="21108at2"/>
<dbReference type="AlphaFoldDB" id="A0A502E323"/>
<gene>
    <name evidence="8" type="ORF">EAH82_05100</name>
</gene>
<comment type="caution">
    <text evidence="8">The sequence shown here is derived from an EMBL/GenBank/DDBJ whole genome shotgun (WGS) entry which is preliminary data.</text>
</comment>
<dbReference type="Pfam" id="PF00581">
    <property type="entry name" value="Rhodanese"/>
    <property type="match status" value="1"/>
</dbReference>
<protein>
    <submittedName>
        <fullName evidence="8">Sulfurtransferase</fullName>
    </submittedName>
</protein>
<dbReference type="Pfam" id="PF09335">
    <property type="entry name" value="VTT_dom"/>
    <property type="match status" value="1"/>
</dbReference>
<dbReference type="Gene3D" id="3.40.250.10">
    <property type="entry name" value="Rhodanese-like domain"/>
    <property type="match status" value="1"/>
</dbReference>
<evidence type="ECO:0000256" key="5">
    <source>
        <dbReference type="ARBA" id="ARBA00023136"/>
    </source>
</evidence>
<keyword evidence="5 6" id="KW-0472">Membrane</keyword>
<accession>A0A502E323</accession>
<feature type="transmembrane region" description="Helical" evidence="6">
    <location>
        <begin position="135"/>
        <end position="156"/>
    </location>
</feature>
<feature type="transmembrane region" description="Helical" evidence="6">
    <location>
        <begin position="168"/>
        <end position="189"/>
    </location>
</feature>
<keyword evidence="8" id="KW-0808">Transferase</keyword>
<keyword evidence="2" id="KW-1003">Cell membrane</keyword>
<keyword evidence="3 6" id="KW-0812">Transmembrane</keyword>